<dbReference type="PANTHER" id="PTHR21479">
    <property type="match status" value="1"/>
</dbReference>
<keyword evidence="1" id="KW-0732">Signal</keyword>
<keyword evidence="3" id="KW-1185">Reference proteome</keyword>
<dbReference type="PANTHER" id="PTHR21479:SF28">
    <property type="entry name" value="PROTEIN CBG24148"/>
    <property type="match status" value="1"/>
</dbReference>
<gene>
    <name evidence="2" type="primary">Cnig_chr_X.g22667</name>
    <name evidence="2" type="ORF">B9Z55_022667</name>
</gene>
<proteinExistence type="predicted"/>
<dbReference type="AlphaFoldDB" id="A0A2G5SLE1"/>
<feature type="chain" id="PRO_5013821633" evidence="1">
    <location>
        <begin position="18"/>
        <end position="173"/>
    </location>
</feature>
<comment type="caution">
    <text evidence="2">The sequence shown here is derived from an EMBL/GenBank/DDBJ whole genome shotgun (WGS) entry which is preliminary data.</text>
</comment>
<dbReference type="EMBL" id="PDUG01000006">
    <property type="protein sequence ID" value="PIC15847.1"/>
    <property type="molecule type" value="Genomic_DNA"/>
</dbReference>
<name>A0A2G5SLE1_9PELO</name>
<reference evidence="3" key="1">
    <citation type="submission" date="2017-10" db="EMBL/GenBank/DDBJ databases">
        <title>Rapid genome shrinkage in a self-fertile nematode reveals novel sperm competition proteins.</title>
        <authorList>
            <person name="Yin D."/>
            <person name="Schwarz E.M."/>
            <person name="Thomas C.G."/>
            <person name="Felde R.L."/>
            <person name="Korf I.F."/>
            <person name="Cutter A.D."/>
            <person name="Schartner C.M."/>
            <person name="Ralston E.J."/>
            <person name="Meyer B.J."/>
            <person name="Haag E.S."/>
        </authorList>
    </citation>
    <scope>NUCLEOTIDE SEQUENCE [LARGE SCALE GENOMIC DNA]</scope>
    <source>
        <strain evidence="3">JU1422</strain>
    </source>
</reference>
<evidence type="ECO:0000256" key="1">
    <source>
        <dbReference type="SAM" id="SignalP"/>
    </source>
</evidence>
<protein>
    <submittedName>
        <fullName evidence="2">Uncharacterized protein</fullName>
    </submittedName>
</protein>
<dbReference type="Proteomes" id="UP000230233">
    <property type="component" value="Chromosome X"/>
</dbReference>
<evidence type="ECO:0000313" key="2">
    <source>
        <dbReference type="EMBL" id="PIC15847.1"/>
    </source>
</evidence>
<dbReference type="Pfam" id="PF05912">
    <property type="entry name" value="DUF870"/>
    <property type="match status" value="1"/>
</dbReference>
<accession>A0A2G5SLE1</accession>
<evidence type="ECO:0000313" key="3">
    <source>
        <dbReference type="Proteomes" id="UP000230233"/>
    </source>
</evidence>
<feature type="signal peptide" evidence="1">
    <location>
        <begin position="1"/>
        <end position="17"/>
    </location>
</feature>
<dbReference type="InterPro" id="IPR008588">
    <property type="entry name" value="DUF870_CAE_spp"/>
</dbReference>
<dbReference type="OrthoDB" id="5852975at2759"/>
<sequence>MTRLIIALLLLCTCTSATRFYLNGTFRCDSWDAPWCVTIEAVELDALSSAEVIATFKECFTAEQKEAVYELDGTQSDDGWFDAFFELGYNVVHTCRMNDEPFHLIGTLQQFPVWKEFYHEEKIFDLNDNTIHHVHSLCDEEQYDCMVSKKKFYFLVSFYPKPKRASLRTIRMY</sequence>
<organism evidence="2 3">
    <name type="scientific">Caenorhabditis nigoni</name>
    <dbReference type="NCBI Taxonomy" id="1611254"/>
    <lineage>
        <taxon>Eukaryota</taxon>
        <taxon>Metazoa</taxon>
        <taxon>Ecdysozoa</taxon>
        <taxon>Nematoda</taxon>
        <taxon>Chromadorea</taxon>
        <taxon>Rhabditida</taxon>
        <taxon>Rhabditina</taxon>
        <taxon>Rhabditomorpha</taxon>
        <taxon>Rhabditoidea</taxon>
        <taxon>Rhabditidae</taxon>
        <taxon>Peloderinae</taxon>
        <taxon>Caenorhabditis</taxon>
    </lineage>
</organism>